<proteinExistence type="predicted"/>
<dbReference type="AlphaFoldDB" id="A0A8T0IZU2"/>
<protein>
    <submittedName>
        <fullName evidence="1">Uncharacterized protein</fullName>
    </submittedName>
</protein>
<comment type="caution">
    <text evidence="1">The sequence shown here is derived from an EMBL/GenBank/DDBJ whole genome shotgun (WGS) entry which is preliminary data.</text>
</comment>
<name>A0A8T0IZU2_CERPU</name>
<reference evidence="1" key="1">
    <citation type="submission" date="2020-06" db="EMBL/GenBank/DDBJ databases">
        <title>WGS assembly of Ceratodon purpureus strain R40.</title>
        <authorList>
            <person name="Carey S.B."/>
            <person name="Jenkins J."/>
            <person name="Shu S."/>
            <person name="Lovell J.T."/>
            <person name="Sreedasyam A."/>
            <person name="Maumus F."/>
            <person name="Tiley G.P."/>
            <person name="Fernandez-Pozo N."/>
            <person name="Barry K."/>
            <person name="Chen C."/>
            <person name="Wang M."/>
            <person name="Lipzen A."/>
            <person name="Daum C."/>
            <person name="Saski C.A."/>
            <person name="Payton A.C."/>
            <person name="Mcbreen J.C."/>
            <person name="Conrad R.E."/>
            <person name="Kollar L.M."/>
            <person name="Olsson S."/>
            <person name="Huttunen S."/>
            <person name="Landis J.B."/>
            <person name="Wickett N.J."/>
            <person name="Johnson M.G."/>
            <person name="Rensing S.A."/>
            <person name="Grimwood J."/>
            <person name="Schmutz J."/>
            <person name="Mcdaniel S.F."/>
        </authorList>
    </citation>
    <scope>NUCLEOTIDE SEQUENCE</scope>
    <source>
        <strain evidence="1">R40</strain>
    </source>
</reference>
<evidence type="ECO:0000313" key="2">
    <source>
        <dbReference type="Proteomes" id="UP000822688"/>
    </source>
</evidence>
<dbReference type="EMBL" id="CM026422">
    <property type="protein sequence ID" value="KAG0587883.1"/>
    <property type="molecule type" value="Genomic_DNA"/>
</dbReference>
<gene>
    <name evidence="1" type="ORF">KC19_2G198700</name>
</gene>
<keyword evidence="2" id="KW-1185">Reference proteome</keyword>
<sequence>MFQVKLHRKEYFFMQGTASQLILNAWKERSNVDSSWSIPPSSPPHRRMLLLDSCFYSLQLGSASCRQCRGKVMALADTSDCLLTFLVHISALVHLFLQELICVVDRVYHNGVCVSRSVTLRSSGTWNCLSVFLF</sequence>
<evidence type="ECO:0000313" key="1">
    <source>
        <dbReference type="EMBL" id="KAG0587883.1"/>
    </source>
</evidence>
<dbReference type="Proteomes" id="UP000822688">
    <property type="component" value="Chromosome 2"/>
</dbReference>
<accession>A0A8T0IZU2</accession>
<organism evidence="1 2">
    <name type="scientific">Ceratodon purpureus</name>
    <name type="common">Fire moss</name>
    <name type="synonym">Dicranum purpureum</name>
    <dbReference type="NCBI Taxonomy" id="3225"/>
    <lineage>
        <taxon>Eukaryota</taxon>
        <taxon>Viridiplantae</taxon>
        <taxon>Streptophyta</taxon>
        <taxon>Embryophyta</taxon>
        <taxon>Bryophyta</taxon>
        <taxon>Bryophytina</taxon>
        <taxon>Bryopsida</taxon>
        <taxon>Dicranidae</taxon>
        <taxon>Pseudoditrichales</taxon>
        <taxon>Ditrichaceae</taxon>
        <taxon>Ceratodon</taxon>
    </lineage>
</organism>